<evidence type="ECO:0000313" key="1">
    <source>
        <dbReference type="EMBL" id="PKI73410.1"/>
    </source>
</evidence>
<organism evidence="1 2">
    <name type="scientific">Punica granatum</name>
    <name type="common">Pomegranate</name>
    <dbReference type="NCBI Taxonomy" id="22663"/>
    <lineage>
        <taxon>Eukaryota</taxon>
        <taxon>Viridiplantae</taxon>
        <taxon>Streptophyta</taxon>
        <taxon>Embryophyta</taxon>
        <taxon>Tracheophyta</taxon>
        <taxon>Spermatophyta</taxon>
        <taxon>Magnoliopsida</taxon>
        <taxon>eudicotyledons</taxon>
        <taxon>Gunneridae</taxon>
        <taxon>Pentapetalae</taxon>
        <taxon>rosids</taxon>
        <taxon>malvids</taxon>
        <taxon>Myrtales</taxon>
        <taxon>Lythraceae</taxon>
        <taxon>Punica</taxon>
    </lineage>
</organism>
<proteinExistence type="predicted"/>
<comment type="caution">
    <text evidence="1">The sequence shown here is derived from an EMBL/GenBank/DDBJ whole genome shotgun (WGS) entry which is preliminary data.</text>
</comment>
<dbReference type="AlphaFoldDB" id="A0A2I0KYK2"/>
<dbReference type="EMBL" id="PGOL01000276">
    <property type="protein sequence ID" value="PKI73410.1"/>
    <property type="molecule type" value="Genomic_DNA"/>
</dbReference>
<sequence length="204" mass="21915">MCSEAVKVLSTMSLHDLMTGGVKTESPPIAVFLHFNWSEDSLCTCPESSSGDVIVLQENLPNHAIGDSCLILDCIIFFAVDSDELAFDKEFQFLMQRGRNSACGMNPWPPEQEDESIGYFKDLVVRTFNRASRCVSKLKSKASSDMWVGDLPICSTTLYLLALITFMKASASCSVTFFVGSGAASGTTKNAAAGAFPLVVGSGP</sequence>
<protein>
    <submittedName>
        <fullName evidence="1">Uncharacterized protein</fullName>
    </submittedName>
</protein>
<accession>A0A2I0KYK2</accession>
<keyword evidence="2" id="KW-1185">Reference proteome</keyword>
<evidence type="ECO:0000313" key="2">
    <source>
        <dbReference type="Proteomes" id="UP000233551"/>
    </source>
</evidence>
<reference evidence="1 2" key="1">
    <citation type="submission" date="2017-11" db="EMBL/GenBank/DDBJ databases">
        <title>De-novo sequencing of pomegranate (Punica granatum L.) genome.</title>
        <authorList>
            <person name="Akparov Z."/>
            <person name="Amiraslanov A."/>
            <person name="Hajiyeva S."/>
            <person name="Abbasov M."/>
            <person name="Kaur K."/>
            <person name="Hamwieh A."/>
            <person name="Solovyev V."/>
            <person name="Salamov A."/>
            <person name="Braich B."/>
            <person name="Kosarev P."/>
            <person name="Mahmoud A."/>
            <person name="Hajiyev E."/>
            <person name="Babayeva S."/>
            <person name="Izzatullayeva V."/>
            <person name="Mammadov A."/>
            <person name="Mammadov A."/>
            <person name="Sharifova S."/>
            <person name="Ojaghi J."/>
            <person name="Eynullazada K."/>
            <person name="Bayramov B."/>
            <person name="Abdulazimova A."/>
            <person name="Shahmuradov I."/>
        </authorList>
    </citation>
    <scope>NUCLEOTIDE SEQUENCE [LARGE SCALE GENOMIC DNA]</scope>
    <source>
        <strain evidence="2">cv. AG2017</strain>
        <tissue evidence="1">Leaf</tissue>
    </source>
</reference>
<dbReference type="Proteomes" id="UP000233551">
    <property type="component" value="Unassembled WGS sequence"/>
</dbReference>
<name>A0A2I0KYK2_PUNGR</name>
<gene>
    <name evidence="1" type="ORF">CRG98_006180</name>
</gene>